<evidence type="ECO:0000256" key="3">
    <source>
        <dbReference type="ARBA" id="ARBA00023027"/>
    </source>
</evidence>
<dbReference type="PANTHER" id="PTHR43580:SF3">
    <property type="entry name" value="6-PHOSPHOGLUCONATE DEHYDROGENASE FAMILY PROTEIN (AFU_ORTHOLOGUE AFUA_2G11600)"/>
    <property type="match status" value="1"/>
</dbReference>
<keyword evidence="7" id="KW-1185">Reference proteome</keyword>
<protein>
    <submittedName>
        <fullName evidence="6">Oxidoreductase YfjR-like protein</fullName>
    </submittedName>
</protein>
<evidence type="ECO:0000313" key="7">
    <source>
        <dbReference type="Proteomes" id="UP001338125"/>
    </source>
</evidence>
<dbReference type="InterPro" id="IPR006115">
    <property type="entry name" value="6PGDH_NADP-bd"/>
</dbReference>
<comment type="similarity">
    <text evidence="1">Belongs to the HIBADH-related family. NP60 subfamily.</text>
</comment>
<keyword evidence="2" id="KW-0560">Oxidoreductase</keyword>
<evidence type="ECO:0000256" key="1">
    <source>
        <dbReference type="ARBA" id="ARBA00007598"/>
    </source>
</evidence>
<dbReference type="Gene3D" id="3.40.50.720">
    <property type="entry name" value="NAD(P)-binding Rossmann-like Domain"/>
    <property type="match status" value="1"/>
</dbReference>
<accession>A0ABR0T184</accession>
<dbReference type="Pfam" id="PF14833">
    <property type="entry name" value="NAD_binding_11"/>
    <property type="match status" value="1"/>
</dbReference>
<dbReference type="InterPro" id="IPR036291">
    <property type="entry name" value="NAD(P)-bd_dom_sf"/>
</dbReference>
<dbReference type="InterPro" id="IPR013328">
    <property type="entry name" value="6PGD_dom2"/>
</dbReference>
<dbReference type="Gene3D" id="1.10.1040.10">
    <property type="entry name" value="N-(1-d-carboxylethyl)-l-norvaline Dehydrogenase, domain 2"/>
    <property type="match status" value="1"/>
</dbReference>
<organism evidence="6 7">
    <name type="scientific">Cladobotryum mycophilum</name>
    <dbReference type="NCBI Taxonomy" id="491253"/>
    <lineage>
        <taxon>Eukaryota</taxon>
        <taxon>Fungi</taxon>
        <taxon>Dikarya</taxon>
        <taxon>Ascomycota</taxon>
        <taxon>Pezizomycotina</taxon>
        <taxon>Sordariomycetes</taxon>
        <taxon>Hypocreomycetidae</taxon>
        <taxon>Hypocreales</taxon>
        <taxon>Hypocreaceae</taxon>
        <taxon>Cladobotryum</taxon>
    </lineage>
</organism>
<gene>
    <name evidence="6" type="ORF">PT974_00557</name>
</gene>
<dbReference type="InterPro" id="IPR015815">
    <property type="entry name" value="HIBADH-related"/>
</dbReference>
<reference evidence="6 7" key="1">
    <citation type="submission" date="2024-01" db="EMBL/GenBank/DDBJ databases">
        <title>Complete genome of Cladobotryum mycophilum ATHUM6906.</title>
        <authorList>
            <person name="Christinaki A.C."/>
            <person name="Myridakis A.I."/>
            <person name="Kouvelis V.N."/>
        </authorList>
    </citation>
    <scope>NUCLEOTIDE SEQUENCE [LARGE SCALE GENOMIC DNA]</scope>
    <source>
        <strain evidence="6 7">ATHUM6906</strain>
    </source>
</reference>
<dbReference type="InterPro" id="IPR029154">
    <property type="entry name" value="HIBADH-like_NADP-bd"/>
</dbReference>
<evidence type="ECO:0000259" key="4">
    <source>
        <dbReference type="Pfam" id="PF03446"/>
    </source>
</evidence>
<dbReference type="PANTHER" id="PTHR43580">
    <property type="entry name" value="OXIDOREDUCTASE GLYR1-RELATED"/>
    <property type="match status" value="1"/>
</dbReference>
<dbReference type="PIRSF" id="PIRSF000103">
    <property type="entry name" value="HIBADH"/>
    <property type="match status" value="1"/>
</dbReference>
<comment type="caution">
    <text evidence="6">The sequence shown here is derived from an EMBL/GenBank/DDBJ whole genome shotgun (WGS) entry which is preliminary data.</text>
</comment>
<evidence type="ECO:0000259" key="5">
    <source>
        <dbReference type="Pfam" id="PF14833"/>
    </source>
</evidence>
<evidence type="ECO:0000256" key="2">
    <source>
        <dbReference type="ARBA" id="ARBA00023002"/>
    </source>
</evidence>
<feature type="domain" description="3-hydroxyisobutyrate dehydrogenase-like NAD-binding" evidence="5">
    <location>
        <begin position="157"/>
        <end position="275"/>
    </location>
</feature>
<name>A0ABR0T184_9HYPO</name>
<sequence>MAPIVLWVGLGNMGRGMCKNIVEKGPQEAPLLIYNRSKQRAVDLSAKLASGKTEVVESLSDAVAKANIIFTCLANDEAVKEVHEIMLKNDVEGKVFVESSTIHPDITETLAKAAIAKGQLIGVLAGPTSSVEKVRPWFKGVTSRAEIDLSDQPYSKAATLKLLGNTFVLNTVEQLAEVHVVAEKSGLGTQPVHQLIESLFPGLYSTYSTRMLSGDYHKREEPLFAVDLARKDARHARSLAKSVGVALHNVETADAHLAVVKEHVGSSGDIAAIYGAVRKEAGLPFENEGY</sequence>
<evidence type="ECO:0000313" key="6">
    <source>
        <dbReference type="EMBL" id="KAK5998185.1"/>
    </source>
</evidence>
<proteinExistence type="inferred from homology"/>
<dbReference type="Pfam" id="PF03446">
    <property type="entry name" value="NAD_binding_2"/>
    <property type="match status" value="1"/>
</dbReference>
<dbReference type="InterPro" id="IPR051265">
    <property type="entry name" value="HIBADH-related_NP60_sf"/>
</dbReference>
<dbReference type="SUPFAM" id="SSF48179">
    <property type="entry name" value="6-phosphogluconate dehydrogenase C-terminal domain-like"/>
    <property type="match status" value="1"/>
</dbReference>
<dbReference type="SUPFAM" id="SSF51735">
    <property type="entry name" value="NAD(P)-binding Rossmann-fold domains"/>
    <property type="match status" value="1"/>
</dbReference>
<feature type="domain" description="6-phosphogluconate dehydrogenase NADP-binding" evidence="4">
    <location>
        <begin position="7"/>
        <end position="118"/>
    </location>
</feature>
<dbReference type="InterPro" id="IPR008927">
    <property type="entry name" value="6-PGluconate_DH-like_C_sf"/>
</dbReference>
<dbReference type="Proteomes" id="UP001338125">
    <property type="component" value="Unassembled WGS sequence"/>
</dbReference>
<dbReference type="EMBL" id="JAVFKD010000001">
    <property type="protein sequence ID" value="KAK5998185.1"/>
    <property type="molecule type" value="Genomic_DNA"/>
</dbReference>
<keyword evidence="3" id="KW-0520">NAD</keyword>